<dbReference type="EMBL" id="AOMD01000027">
    <property type="protein sequence ID" value="EMA43813.1"/>
    <property type="molecule type" value="Genomic_DNA"/>
</dbReference>
<keyword evidence="2" id="KW-1185">Reference proteome</keyword>
<evidence type="ECO:0000313" key="2">
    <source>
        <dbReference type="Proteomes" id="UP000011669"/>
    </source>
</evidence>
<organism evidence="1 2">
    <name type="scientific">Halococcus saccharolyticus DSM 5350</name>
    <dbReference type="NCBI Taxonomy" id="1227455"/>
    <lineage>
        <taxon>Archaea</taxon>
        <taxon>Methanobacteriati</taxon>
        <taxon>Methanobacteriota</taxon>
        <taxon>Stenosarchaea group</taxon>
        <taxon>Halobacteria</taxon>
        <taxon>Halobacteriales</taxon>
        <taxon>Halococcaceae</taxon>
        <taxon>Halococcus</taxon>
    </lineage>
</organism>
<accession>M0MEP8</accession>
<dbReference type="InParanoid" id="M0MEP8"/>
<proteinExistence type="predicted"/>
<evidence type="ECO:0000313" key="1">
    <source>
        <dbReference type="EMBL" id="EMA43813.1"/>
    </source>
</evidence>
<reference evidence="1 2" key="1">
    <citation type="journal article" date="2014" name="PLoS Genet.">
        <title>Phylogenetically driven sequencing of extremely halophilic archaea reveals strategies for static and dynamic osmo-response.</title>
        <authorList>
            <person name="Becker E.A."/>
            <person name="Seitzer P.M."/>
            <person name="Tritt A."/>
            <person name="Larsen D."/>
            <person name="Krusor M."/>
            <person name="Yao A.I."/>
            <person name="Wu D."/>
            <person name="Madern D."/>
            <person name="Eisen J.A."/>
            <person name="Darling A.E."/>
            <person name="Facciotti M.T."/>
        </authorList>
    </citation>
    <scope>NUCLEOTIDE SEQUENCE [LARGE SCALE GENOMIC DNA]</scope>
    <source>
        <strain evidence="1 2">DSM 5350</strain>
    </source>
</reference>
<feature type="non-terminal residue" evidence="1">
    <location>
        <position position="1"/>
    </location>
</feature>
<protein>
    <submittedName>
        <fullName evidence="1">Transposase IS4 family protein</fullName>
    </submittedName>
</protein>
<name>M0MEP8_9EURY</name>
<comment type="caution">
    <text evidence="1">The sequence shown here is derived from an EMBL/GenBank/DDBJ whole genome shotgun (WGS) entry which is preliminary data.</text>
</comment>
<sequence>YDAKAFRDELRKNGIRPLIKHRIMNPLDHAHNAPMDRDRYNRRSMSESVFSDIKRTHGCTERAEADGLSSAK</sequence>
<dbReference type="AlphaFoldDB" id="M0MEP8"/>
<gene>
    <name evidence="1" type="ORF">C449_12265</name>
</gene>
<dbReference type="Proteomes" id="UP000011669">
    <property type="component" value="Unassembled WGS sequence"/>
</dbReference>